<proteinExistence type="predicted"/>
<dbReference type="Pfam" id="PF15111">
    <property type="entry name" value="TMEM101"/>
    <property type="match status" value="1"/>
</dbReference>
<evidence type="ECO:0000256" key="2">
    <source>
        <dbReference type="SAM" id="SignalP"/>
    </source>
</evidence>
<evidence type="ECO:0000256" key="1">
    <source>
        <dbReference type="SAM" id="Phobius"/>
    </source>
</evidence>
<organism evidence="3 4">
    <name type="scientific">Littorina saxatilis</name>
    <dbReference type="NCBI Taxonomy" id="31220"/>
    <lineage>
        <taxon>Eukaryota</taxon>
        <taxon>Metazoa</taxon>
        <taxon>Spiralia</taxon>
        <taxon>Lophotrochozoa</taxon>
        <taxon>Mollusca</taxon>
        <taxon>Gastropoda</taxon>
        <taxon>Caenogastropoda</taxon>
        <taxon>Littorinimorpha</taxon>
        <taxon>Littorinoidea</taxon>
        <taxon>Littorinidae</taxon>
        <taxon>Littorina</taxon>
    </lineage>
</organism>
<feature type="signal peptide" evidence="2">
    <location>
        <begin position="1"/>
        <end position="24"/>
    </location>
</feature>
<dbReference type="GO" id="GO:0043123">
    <property type="term" value="P:positive regulation of canonical NF-kappaB signal transduction"/>
    <property type="evidence" value="ECO:0007669"/>
    <property type="project" value="TreeGrafter"/>
</dbReference>
<feature type="transmembrane region" description="Helical" evidence="1">
    <location>
        <begin position="102"/>
        <end position="121"/>
    </location>
</feature>
<dbReference type="AlphaFoldDB" id="A0AAN9B505"/>
<feature type="chain" id="PRO_5042826501" evidence="2">
    <location>
        <begin position="25"/>
        <end position="251"/>
    </location>
</feature>
<dbReference type="Proteomes" id="UP001374579">
    <property type="component" value="Unassembled WGS sequence"/>
</dbReference>
<feature type="transmembrane region" description="Helical" evidence="1">
    <location>
        <begin position="167"/>
        <end position="188"/>
    </location>
</feature>
<keyword evidence="2" id="KW-0732">Signal</keyword>
<gene>
    <name evidence="3" type="ORF">V1264_003098</name>
</gene>
<accession>A0AAN9B505</accession>
<feature type="transmembrane region" description="Helical" evidence="1">
    <location>
        <begin position="48"/>
        <end position="66"/>
    </location>
</feature>
<keyword evidence="1" id="KW-0812">Transmembrane</keyword>
<reference evidence="3 4" key="1">
    <citation type="submission" date="2024-02" db="EMBL/GenBank/DDBJ databases">
        <title>Chromosome-scale genome assembly of the rough periwinkle Littorina saxatilis.</title>
        <authorList>
            <person name="De Jode A."/>
            <person name="Faria R."/>
            <person name="Formenti G."/>
            <person name="Sims Y."/>
            <person name="Smith T.P."/>
            <person name="Tracey A."/>
            <person name="Wood J.M.D."/>
            <person name="Zagrodzka Z.B."/>
            <person name="Johannesson K."/>
            <person name="Butlin R.K."/>
            <person name="Leder E.H."/>
        </authorList>
    </citation>
    <scope>NUCLEOTIDE SEQUENCE [LARGE SCALE GENOMIC DNA]</scope>
    <source>
        <strain evidence="3">Snail1</strain>
        <tissue evidence="3">Muscle</tissue>
    </source>
</reference>
<feature type="transmembrane region" description="Helical" evidence="1">
    <location>
        <begin position="73"/>
        <end position="90"/>
    </location>
</feature>
<feature type="transmembrane region" description="Helical" evidence="1">
    <location>
        <begin position="226"/>
        <end position="244"/>
    </location>
</feature>
<dbReference type="EMBL" id="JBAMIC010000012">
    <property type="protein sequence ID" value="KAK7098878.1"/>
    <property type="molecule type" value="Genomic_DNA"/>
</dbReference>
<dbReference type="PANTHER" id="PTHR31034">
    <property type="entry name" value="TRANSMEMBRANE PROTEIN 101"/>
    <property type="match status" value="1"/>
</dbReference>
<keyword evidence="4" id="KW-1185">Reference proteome</keyword>
<name>A0AAN9B505_9CAEN</name>
<keyword evidence="1" id="KW-1133">Transmembrane helix</keyword>
<feature type="transmembrane region" description="Helical" evidence="1">
    <location>
        <begin position="128"/>
        <end position="147"/>
    </location>
</feature>
<comment type="caution">
    <text evidence="3">The sequence shown here is derived from an EMBL/GenBank/DDBJ whole genome shotgun (WGS) entry which is preliminary data.</text>
</comment>
<evidence type="ECO:0000313" key="4">
    <source>
        <dbReference type="Proteomes" id="UP001374579"/>
    </source>
</evidence>
<sequence>MASLGNFPMRACAFLLYKFPLVDALSLLMLFGERAQKESNPPIHPKLVYAYVIACIGCGVLLSSGIKQKAACLMYAGQMLYFAVNFYTNPKWQYTEWQRTMLSLRQIGVLGTYVMLAYIVDKKRSTQLLRIGQIALGIFLMATVFLINSVPQYREAFSAHMMGGDYMRYLIAVTLAGCALSFFSGYFLHDMSMCAAVTLLLTTAFVDCDLPYWRNLGVHQWGQIRQILNSACAILGLFYLSFSVDNQLKAD</sequence>
<dbReference type="PANTHER" id="PTHR31034:SF2">
    <property type="entry name" value="TRANSMEMBRANE PROTEIN 101"/>
    <property type="match status" value="1"/>
</dbReference>
<evidence type="ECO:0000313" key="3">
    <source>
        <dbReference type="EMBL" id="KAK7098878.1"/>
    </source>
</evidence>
<dbReference type="InterPro" id="IPR029371">
    <property type="entry name" value="TMEM101"/>
</dbReference>
<keyword evidence="1" id="KW-0472">Membrane</keyword>
<protein>
    <submittedName>
        <fullName evidence="3">Uncharacterized protein</fullName>
    </submittedName>
</protein>